<dbReference type="InterPro" id="IPR055890">
    <property type="entry name" value="DUF7467"/>
</dbReference>
<dbReference type="Pfam" id="PF18962">
    <property type="entry name" value="Por_Secre_tail"/>
    <property type="match status" value="1"/>
</dbReference>
<evidence type="ECO:0000256" key="1">
    <source>
        <dbReference type="ARBA" id="ARBA00022729"/>
    </source>
</evidence>
<dbReference type="AlphaFoldDB" id="A0A1H4D3F3"/>
<dbReference type="NCBIfam" id="TIGR04183">
    <property type="entry name" value="Por_Secre_tail"/>
    <property type="match status" value="1"/>
</dbReference>
<reference evidence="4 5" key="1">
    <citation type="submission" date="2016-10" db="EMBL/GenBank/DDBJ databases">
        <authorList>
            <person name="de Groot N.N."/>
        </authorList>
    </citation>
    <scope>NUCLEOTIDE SEQUENCE [LARGE SCALE GENOMIC DNA]</scope>
    <source>
        <strain evidence="4 5">DSM 23842</strain>
    </source>
</reference>
<dbReference type="EMBL" id="FNQK01000024">
    <property type="protein sequence ID" value="SEA66979.1"/>
    <property type="molecule type" value="Genomic_DNA"/>
</dbReference>
<dbReference type="Pfam" id="PF24269">
    <property type="entry name" value="DUF7467"/>
    <property type="match status" value="1"/>
</dbReference>
<dbReference type="OrthoDB" id="599464at2"/>
<feature type="domain" description="DUF7467" evidence="3">
    <location>
        <begin position="93"/>
        <end position="171"/>
    </location>
</feature>
<evidence type="ECO:0000313" key="5">
    <source>
        <dbReference type="Proteomes" id="UP000198846"/>
    </source>
</evidence>
<dbReference type="STRING" id="283786.SAMN04487990_1241"/>
<evidence type="ECO:0000313" key="4">
    <source>
        <dbReference type="EMBL" id="SEA66979.1"/>
    </source>
</evidence>
<proteinExistence type="predicted"/>
<evidence type="ECO:0000259" key="2">
    <source>
        <dbReference type="Pfam" id="PF18962"/>
    </source>
</evidence>
<gene>
    <name evidence="4" type="ORF">SAMN04487990_1241</name>
</gene>
<dbReference type="RefSeq" id="WP_143034176.1">
    <property type="nucleotide sequence ID" value="NZ_FNQK01000024.1"/>
</dbReference>
<name>A0A1H4D3F3_BIZPA</name>
<sequence>YETATFDDTSCSWVVTGTQPDEPTTACYETATFDDASCSWVVTGDQPEEPITACDEIATFNDMTCSWDITISPTGVDDCDCECEGGMVELTLQYNGPLTNANIVIESKKGAEIYSGTHSTTGQFTIYGTGKKNRISNTIYLIVNGVVVGELHTSCSQPIYVGMVIGDFTIVAGESRNNGPLCSSPYKQAANTSIDLFEVKAYPNPSSSTFNLNVKTPSKGKIGIQVFDLYNKQLLNDEFNSQQEYKFGQQLPTGIYIVKIKQDKHLKIIRVIKK</sequence>
<feature type="domain" description="Secretion system C-terminal sorting" evidence="2">
    <location>
        <begin position="202"/>
        <end position="267"/>
    </location>
</feature>
<dbReference type="InterPro" id="IPR026444">
    <property type="entry name" value="Secre_tail"/>
</dbReference>
<protein>
    <submittedName>
        <fullName evidence="4">Por secretion system C-terminal sorting domain-containing protein</fullName>
    </submittedName>
</protein>
<keyword evidence="1" id="KW-0732">Signal</keyword>
<accession>A0A1H4D3F3</accession>
<feature type="non-terminal residue" evidence="4">
    <location>
        <position position="1"/>
    </location>
</feature>
<keyword evidence="5" id="KW-1185">Reference proteome</keyword>
<evidence type="ECO:0000259" key="3">
    <source>
        <dbReference type="Pfam" id="PF24269"/>
    </source>
</evidence>
<organism evidence="4 5">
    <name type="scientific">Bizionia paragorgiae</name>
    <dbReference type="NCBI Taxonomy" id="283786"/>
    <lineage>
        <taxon>Bacteria</taxon>
        <taxon>Pseudomonadati</taxon>
        <taxon>Bacteroidota</taxon>
        <taxon>Flavobacteriia</taxon>
        <taxon>Flavobacteriales</taxon>
        <taxon>Flavobacteriaceae</taxon>
        <taxon>Bizionia</taxon>
    </lineage>
</organism>
<dbReference type="Proteomes" id="UP000198846">
    <property type="component" value="Unassembled WGS sequence"/>
</dbReference>